<comment type="catalytic activity">
    <reaction evidence="5">
        <text>Thiol-dependent hydrolysis of ester, thioester, amide, peptide and isopeptide bonds formed by the C-terminal Gly of ubiquitin (a 76-residue protein attached to proteins as an intracellular targeting signal).</text>
        <dbReference type="EC" id="3.4.19.12"/>
    </reaction>
</comment>
<keyword evidence="2 5" id="KW-0645">Protease</keyword>
<feature type="non-terminal residue" evidence="7">
    <location>
        <position position="178"/>
    </location>
</feature>
<evidence type="ECO:0000256" key="4">
    <source>
        <dbReference type="ARBA" id="ARBA00022807"/>
    </source>
</evidence>
<keyword evidence="8" id="KW-1185">Reference proteome</keyword>
<proteinExistence type="inferred from homology"/>
<dbReference type="PANTHER" id="PTHR12473">
    <property type="entry name" value="UBIQUITIN CARBOXYL-TERMINAL HYDROLASE MINDY-4-RELATED"/>
    <property type="match status" value="1"/>
</dbReference>
<feature type="domain" description="Deubiquitinating enzyme MINDY-3/4 conserved" evidence="6">
    <location>
        <begin position="17"/>
        <end position="170"/>
    </location>
</feature>
<evidence type="ECO:0000256" key="2">
    <source>
        <dbReference type="ARBA" id="ARBA00022670"/>
    </source>
</evidence>
<name>A0A8K0JZS5_LADFU</name>
<organism evidence="7 8">
    <name type="scientific">Ladona fulva</name>
    <name type="common">Scarce chaser dragonfly</name>
    <name type="synonym">Libellula fulva</name>
    <dbReference type="NCBI Taxonomy" id="123851"/>
    <lineage>
        <taxon>Eukaryota</taxon>
        <taxon>Metazoa</taxon>
        <taxon>Ecdysozoa</taxon>
        <taxon>Arthropoda</taxon>
        <taxon>Hexapoda</taxon>
        <taxon>Insecta</taxon>
        <taxon>Pterygota</taxon>
        <taxon>Palaeoptera</taxon>
        <taxon>Odonata</taxon>
        <taxon>Epiprocta</taxon>
        <taxon>Anisoptera</taxon>
        <taxon>Libelluloidea</taxon>
        <taxon>Libellulidae</taxon>
        <taxon>Ladona</taxon>
    </lineage>
</organism>
<dbReference type="SMART" id="SM01174">
    <property type="entry name" value="DUF4205"/>
    <property type="match status" value="1"/>
</dbReference>
<comment type="caution">
    <text evidence="7">The sequence shown here is derived from an EMBL/GenBank/DDBJ whole genome shotgun (WGS) entry which is preliminary data.</text>
</comment>
<dbReference type="AlphaFoldDB" id="A0A8K0JZS5"/>
<dbReference type="Pfam" id="PF13898">
    <property type="entry name" value="MINDY-3_4_CD"/>
    <property type="match status" value="1"/>
</dbReference>
<dbReference type="InterPro" id="IPR039785">
    <property type="entry name" value="MINY3/4"/>
</dbReference>
<keyword evidence="4 5" id="KW-0788">Thiol protease</keyword>
<evidence type="ECO:0000313" key="7">
    <source>
        <dbReference type="EMBL" id="KAG8225059.1"/>
    </source>
</evidence>
<dbReference type="GO" id="GO:0004843">
    <property type="term" value="F:cysteine-type deubiquitinase activity"/>
    <property type="evidence" value="ECO:0007669"/>
    <property type="project" value="UniProtKB-UniRule"/>
</dbReference>
<keyword evidence="5" id="KW-0833">Ubl conjugation pathway</keyword>
<evidence type="ECO:0000313" key="8">
    <source>
        <dbReference type="Proteomes" id="UP000792457"/>
    </source>
</evidence>
<evidence type="ECO:0000256" key="3">
    <source>
        <dbReference type="ARBA" id="ARBA00022801"/>
    </source>
</evidence>
<evidence type="ECO:0000259" key="6">
    <source>
        <dbReference type="SMART" id="SM01174"/>
    </source>
</evidence>
<dbReference type="PANTHER" id="PTHR12473:SF17">
    <property type="entry name" value="UBIQUITIN CARBOXYL-TERMINAL HYDROLASE MINDY-3"/>
    <property type="match status" value="1"/>
</dbReference>
<dbReference type="GO" id="GO:1990380">
    <property type="term" value="F:K48-linked deubiquitinase activity"/>
    <property type="evidence" value="ECO:0007669"/>
    <property type="project" value="UniProtKB-UniRule"/>
</dbReference>
<protein>
    <recommendedName>
        <fullName evidence="5">Ubiquitin carboxyl-terminal hydrolase MINDY</fullName>
        <ecNumber evidence="5">3.4.19.12</ecNumber>
    </recommendedName>
</protein>
<reference evidence="7" key="2">
    <citation type="submission" date="2017-10" db="EMBL/GenBank/DDBJ databases">
        <title>Ladona fulva Genome sequencing and assembly.</title>
        <authorList>
            <person name="Murali S."/>
            <person name="Richards S."/>
            <person name="Bandaranaike D."/>
            <person name="Bellair M."/>
            <person name="Blankenburg K."/>
            <person name="Chao H."/>
            <person name="Dinh H."/>
            <person name="Doddapaneni H."/>
            <person name="Dugan-Rocha S."/>
            <person name="Elkadiri S."/>
            <person name="Gnanaolivu R."/>
            <person name="Hernandez B."/>
            <person name="Skinner E."/>
            <person name="Javaid M."/>
            <person name="Lee S."/>
            <person name="Li M."/>
            <person name="Ming W."/>
            <person name="Munidasa M."/>
            <person name="Muniz J."/>
            <person name="Nguyen L."/>
            <person name="Hughes D."/>
            <person name="Osuji N."/>
            <person name="Pu L.-L."/>
            <person name="Puazo M."/>
            <person name="Qu C."/>
            <person name="Quiroz J."/>
            <person name="Raj R."/>
            <person name="Weissenberger G."/>
            <person name="Xin Y."/>
            <person name="Zou X."/>
            <person name="Han Y."/>
            <person name="Worley K."/>
            <person name="Muzny D."/>
            <person name="Gibbs R."/>
        </authorList>
    </citation>
    <scope>NUCLEOTIDE SEQUENCE</scope>
    <source>
        <strain evidence="7">Sampled in the wild</strain>
    </source>
</reference>
<dbReference type="GO" id="GO:0071108">
    <property type="term" value="P:protein K48-linked deubiquitination"/>
    <property type="evidence" value="ECO:0007669"/>
    <property type="project" value="InterPro"/>
</dbReference>
<comment type="similarity">
    <text evidence="1 5">Belongs to the MINDY deubiquitinase family. FAM188 subfamily.</text>
</comment>
<comment type="function">
    <text evidence="5">Hydrolase that can remove 'Lys-48'-linked conjugated ubiquitin from proteins.</text>
</comment>
<accession>A0A8K0JZS5</accession>
<dbReference type="EMBL" id="KZ308222">
    <property type="protein sequence ID" value="KAG8225059.1"/>
    <property type="molecule type" value="Genomic_DNA"/>
</dbReference>
<keyword evidence="3 5" id="KW-0378">Hydrolase</keyword>
<reference evidence="7" key="1">
    <citation type="submission" date="2013-04" db="EMBL/GenBank/DDBJ databases">
        <authorList>
            <person name="Qu J."/>
            <person name="Murali S.C."/>
            <person name="Bandaranaike D."/>
            <person name="Bellair M."/>
            <person name="Blankenburg K."/>
            <person name="Chao H."/>
            <person name="Dinh H."/>
            <person name="Doddapaneni H."/>
            <person name="Downs B."/>
            <person name="Dugan-Rocha S."/>
            <person name="Elkadiri S."/>
            <person name="Gnanaolivu R.D."/>
            <person name="Hernandez B."/>
            <person name="Javaid M."/>
            <person name="Jayaseelan J.C."/>
            <person name="Lee S."/>
            <person name="Li M."/>
            <person name="Ming W."/>
            <person name="Munidasa M."/>
            <person name="Muniz J."/>
            <person name="Nguyen L."/>
            <person name="Ongeri F."/>
            <person name="Osuji N."/>
            <person name="Pu L.-L."/>
            <person name="Puazo M."/>
            <person name="Qu C."/>
            <person name="Quiroz J."/>
            <person name="Raj R."/>
            <person name="Weissenberger G."/>
            <person name="Xin Y."/>
            <person name="Zou X."/>
            <person name="Han Y."/>
            <person name="Richards S."/>
            <person name="Worley K."/>
            <person name="Muzny D."/>
            <person name="Gibbs R."/>
        </authorList>
    </citation>
    <scope>NUCLEOTIDE SEQUENCE</scope>
    <source>
        <strain evidence="7">Sampled in the wild</strain>
    </source>
</reference>
<dbReference type="InterPro" id="IPR025257">
    <property type="entry name" value="MINDY-3/4_CD"/>
</dbReference>
<dbReference type="GO" id="GO:0006508">
    <property type="term" value="P:proteolysis"/>
    <property type="evidence" value="ECO:0007669"/>
    <property type="project" value="UniProtKB-KW"/>
</dbReference>
<dbReference type="EC" id="3.4.19.12" evidence="5"/>
<gene>
    <name evidence="7" type="ORF">J437_LFUL000037</name>
</gene>
<sequence>MTENSNSPCENELNEIKRLLWGPYVKDEVFERWAQGFQFSKEEPTALVQWEGGPCAVIAAVQSFILKIILSGNVGNNWRQVEAEESYRLLVKALCEILSQANSQCSTRGYSLVHVPYGCSSQISSERLNGGENCIQDVVGAEASKSQSPELLDSNVELIADSGLKRKKLEHQHFHSQL</sequence>
<evidence type="ECO:0000256" key="1">
    <source>
        <dbReference type="ARBA" id="ARBA00011074"/>
    </source>
</evidence>
<evidence type="ECO:0000256" key="5">
    <source>
        <dbReference type="RuleBase" id="RU367088"/>
    </source>
</evidence>
<dbReference type="OrthoDB" id="9981542at2759"/>
<dbReference type="Proteomes" id="UP000792457">
    <property type="component" value="Unassembled WGS sequence"/>
</dbReference>